<reference evidence="2 3" key="1">
    <citation type="submission" date="2023-11" db="EMBL/GenBank/DDBJ databases">
        <title>Complete genome of Pseudomonas benzenivorans BA3361.</title>
        <authorList>
            <person name="Shin S.Y."/>
            <person name="Song J."/>
            <person name="Kang H."/>
        </authorList>
    </citation>
    <scope>NUCLEOTIDE SEQUENCE [LARGE SCALE GENOMIC DNA]</scope>
    <source>
        <strain evidence="2 3">HNIBRBA3361</strain>
    </source>
</reference>
<dbReference type="Proteomes" id="UP001305928">
    <property type="component" value="Chromosome"/>
</dbReference>
<evidence type="ECO:0000256" key="1">
    <source>
        <dbReference type="SAM" id="Coils"/>
    </source>
</evidence>
<dbReference type="RefSeq" id="WP_318645862.1">
    <property type="nucleotide sequence ID" value="NZ_CP137892.1"/>
</dbReference>
<dbReference type="EMBL" id="CP137892">
    <property type="protein sequence ID" value="WPC06684.1"/>
    <property type="molecule type" value="Genomic_DNA"/>
</dbReference>
<proteinExistence type="predicted"/>
<keyword evidence="3" id="KW-1185">Reference proteome</keyword>
<keyword evidence="1" id="KW-0175">Coiled coil</keyword>
<accession>A0ABZ0Q1V3</accession>
<feature type="coiled-coil region" evidence="1">
    <location>
        <begin position="199"/>
        <end position="226"/>
    </location>
</feature>
<gene>
    <name evidence="2" type="ORF">SBP02_08040</name>
</gene>
<protein>
    <submittedName>
        <fullName evidence="2">Chromosome partitioning protein ParA</fullName>
    </submittedName>
</protein>
<name>A0ABZ0Q1V3_9PSED</name>
<evidence type="ECO:0000313" key="2">
    <source>
        <dbReference type="EMBL" id="WPC06684.1"/>
    </source>
</evidence>
<evidence type="ECO:0000313" key="3">
    <source>
        <dbReference type="Proteomes" id="UP001305928"/>
    </source>
</evidence>
<organism evidence="2 3">
    <name type="scientific">Pseudomonas benzenivorans</name>
    <dbReference type="NCBI Taxonomy" id="556533"/>
    <lineage>
        <taxon>Bacteria</taxon>
        <taxon>Pseudomonadati</taxon>
        <taxon>Pseudomonadota</taxon>
        <taxon>Gammaproteobacteria</taxon>
        <taxon>Pseudomonadales</taxon>
        <taxon>Pseudomonadaceae</taxon>
        <taxon>Pseudomonas</taxon>
    </lineage>
</organism>
<sequence>MSMQKKPQMVEAVMFFRERGGICKQMLFPEFEALLDGVVNMPEFADQQLRVAYVVINPRLLIKAAVFFYLDFDERGAPDRGWNIPLQHLAEKAGRGPDLGAGPIRLACRSQCPVSWHQMHLWDPSLAPGQNDLALLRDAAKRNSLGLLVEDETAQAVAPERLQMASEDGWYASEGGKEAAAKLSEKLDQEHRLKTAQLIKQQRLRIASLSQQREEELAKLKLASEEQSKSLQAQILGLHQALREQEALNTTLKAQLAAQAASFRSAREEMAEQLRTLEQHGRIESDVVRRQLESEIEARIAAAVVEHKEQVAVRDVELAYRREQDVQMQQELERLRQERDELASQGCEQILERLAALGVVFVVYHPGAGHLTIPLQDIARYQDNPMAYAAAKCFVSEAQYRQWLAHFQQPSCEATLPSGERCAIPIDRVDSPGRFAVGDSNCCSRHKASSRLRTVG</sequence>